<feature type="transmembrane region" description="Helical" evidence="7">
    <location>
        <begin position="101"/>
        <end position="119"/>
    </location>
</feature>
<evidence type="ECO:0000256" key="1">
    <source>
        <dbReference type="ARBA" id="ARBA00004141"/>
    </source>
</evidence>
<comment type="similarity">
    <text evidence="5">Belongs to the SAT4 family.</text>
</comment>
<feature type="region of interest" description="Disordered" evidence="6">
    <location>
        <begin position="287"/>
        <end position="321"/>
    </location>
</feature>
<accession>A0A6G1IRQ0</accession>
<feature type="transmembrane region" description="Helical" evidence="7">
    <location>
        <begin position="175"/>
        <end position="196"/>
    </location>
</feature>
<proteinExistence type="inferred from homology"/>
<feature type="transmembrane region" description="Helical" evidence="7">
    <location>
        <begin position="208"/>
        <end position="234"/>
    </location>
</feature>
<feature type="compositionally biased region" description="Low complexity" evidence="6">
    <location>
        <begin position="287"/>
        <end position="296"/>
    </location>
</feature>
<dbReference type="PANTHER" id="PTHR33048">
    <property type="entry name" value="PTH11-LIKE INTEGRAL MEMBRANE PROTEIN (AFU_ORTHOLOGUE AFUA_5G11245)"/>
    <property type="match status" value="1"/>
</dbReference>
<dbReference type="EMBL" id="MU005594">
    <property type="protein sequence ID" value="KAF2680924.1"/>
    <property type="molecule type" value="Genomic_DNA"/>
</dbReference>
<keyword evidence="2 7" id="KW-0812">Transmembrane</keyword>
<keyword evidence="10" id="KW-1185">Reference proteome</keyword>
<feature type="transmembrane region" description="Helical" evidence="7">
    <location>
        <begin position="49"/>
        <end position="70"/>
    </location>
</feature>
<dbReference type="InterPro" id="IPR052337">
    <property type="entry name" value="SAT4-like"/>
</dbReference>
<dbReference type="PANTHER" id="PTHR33048:SF47">
    <property type="entry name" value="INTEGRAL MEMBRANE PROTEIN-RELATED"/>
    <property type="match status" value="1"/>
</dbReference>
<evidence type="ECO:0000256" key="6">
    <source>
        <dbReference type="SAM" id="MobiDB-lite"/>
    </source>
</evidence>
<feature type="region of interest" description="Disordered" evidence="6">
    <location>
        <begin position="335"/>
        <end position="393"/>
    </location>
</feature>
<sequence>MATELPTPHGSRQTNAYVCLFITFVAAAIAITLRLVARRLMKVSLWLDDYFAVAAFLFACVWNGLLIWWLHSGFGLFLIEIDMPAEVTLERSRLILWNAELFYAFSLGSAKLAILGFYWRMFRTSKLRLPIQILAGSTIVWLILRTFLAIFHCVPVAKFWRPSILGHCAIDDSRFFFGTVLVHLIIDIVILALPVIEVRKLQLPLTQRLGIIAMFGFGIFVCVASVVVMVLSVGYDGHGNELPWNVAPIIIWATAEVNLAIVSACLPILRPIYLVILGRPLTRQSSHSKSYAQSKSRFPPLSNPHRLGTLTNHKDLNETETESIRKLASRVSITSSTSDFERGGHGNMTVVGVGSGDERVDEEQRTVSRGLTIGRGSVKKGSESKRSSISNAAGDSGWNSFGGIVVTNEMSVRSDRVA</sequence>
<keyword evidence="4 7" id="KW-0472">Membrane</keyword>
<evidence type="ECO:0000259" key="8">
    <source>
        <dbReference type="Pfam" id="PF20684"/>
    </source>
</evidence>
<feature type="transmembrane region" description="Helical" evidence="7">
    <location>
        <begin position="15"/>
        <end position="37"/>
    </location>
</feature>
<feature type="transmembrane region" description="Helical" evidence="7">
    <location>
        <begin position="131"/>
        <end position="155"/>
    </location>
</feature>
<evidence type="ECO:0000256" key="2">
    <source>
        <dbReference type="ARBA" id="ARBA00022692"/>
    </source>
</evidence>
<feature type="domain" description="Rhodopsin" evidence="8">
    <location>
        <begin position="33"/>
        <end position="273"/>
    </location>
</feature>
<dbReference type="Pfam" id="PF20684">
    <property type="entry name" value="Fung_rhodopsin"/>
    <property type="match status" value="1"/>
</dbReference>
<feature type="compositionally biased region" description="Basic and acidic residues" evidence="6">
    <location>
        <begin position="312"/>
        <end position="321"/>
    </location>
</feature>
<gene>
    <name evidence="9" type="ORF">K458DRAFT_89504</name>
</gene>
<evidence type="ECO:0000256" key="3">
    <source>
        <dbReference type="ARBA" id="ARBA00022989"/>
    </source>
</evidence>
<comment type="subcellular location">
    <subcellularLocation>
        <location evidence="1">Membrane</location>
        <topology evidence="1">Multi-pass membrane protein</topology>
    </subcellularLocation>
</comment>
<evidence type="ECO:0000313" key="9">
    <source>
        <dbReference type="EMBL" id="KAF2680924.1"/>
    </source>
</evidence>
<evidence type="ECO:0000256" key="4">
    <source>
        <dbReference type="ARBA" id="ARBA00023136"/>
    </source>
</evidence>
<dbReference type="AlphaFoldDB" id="A0A6G1IRQ0"/>
<evidence type="ECO:0000256" key="7">
    <source>
        <dbReference type="SAM" id="Phobius"/>
    </source>
</evidence>
<keyword evidence="3 7" id="KW-1133">Transmembrane helix</keyword>
<evidence type="ECO:0000313" key="10">
    <source>
        <dbReference type="Proteomes" id="UP000799291"/>
    </source>
</evidence>
<evidence type="ECO:0000256" key="5">
    <source>
        <dbReference type="ARBA" id="ARBA00038359"/>
    </source>
</evidence>
<organism evidence="9 10">
    <name type="scientific">Lentithecium fluviatile CBS 122367</name>
    <dbReference type="NCBI Taxonomy" id="1168545"/>
    <lineage>
        <taxon>Eukaryota</taxon>
        <taxon>Fungi</taxon>
        <taxon>Dikarya</taxon>
        <taxon>Ascomycota</taxon>
        <taxon>Pezizomycotina</taxon>
        <taxon>Dothideomycetes</taxon>
        <taxon>Pleosporomycetidae</taxon>
        <taxon>Pleosporales</taxon>
        <taxon>Massarineae</taxon>
        <taxon>Lentitheciaceae</taxon>
        <taxon>Lentithecium</taxon>
    </lineage>
</organism>
<name>A0A6G1IRQ0_9PLEO</name>
<dbReference type="Proteomes" id="UP000799291">
    <property type="component" value="Unassembled WGS sequence"/>
</dbReference>
<dbReference type="OrthoDB" id="5421689at2759"/>
<feature type="transmembrane region" description="Helical" evidence="7">
    <location>
        <begin position="246"/>
        <end position="269"/>
    </location>
</feature>
<reference evidence="9" key="1">
    <citation type="journal article" date="2020" name="Stud. Mycol.">
        <title>101 Dothideomycetes genomes: a test case for predicting lifestyles and emergence of pathogens.</title>
        <authorList>
            <person name="Haridas S."/>
            <person name="Albert R."/>
            <person name="Binder M."/>
            <person name="Bloem J."/>
            <person name="Labutti K."/>
            <person name="Salamov A."/>
            <person name="Andreopoulos B."/>
            <person name="Baker S."/>
            <person name="Barry K."/>
            <person name="Bills G."/>
            <person name="Bluhm B."/>
            <person name="Cannon C."/>
            <person name="Castanera R."/>
            <person name="Culley D."/>
            <person name="Daum C."/>
            <person name="Ezra D."/>
            <person name="Gonzalez J."/>
            <person name="Henrissat B."/>
            <person name="Kuo A."/>
            <person name="Liang C."/>
            <person name="Lipzen A."/>
            <person name="Lutzoni F."/>
            <person name="Magnuson J."/>
            <person name="Mondo S."/>
            <person name="Nolan M."/>
            <person name="Ohm R."/>
            <person name="Pangilinan J."/>
            <person name="Park H.-J."/>
            <person name="Ramirez L."/>
            <person name="Alfaro M."/>
            <person name="Sun H."/>
            <person name="Tritt A."/>
            <person name="Yoshinaga Y."/>
            <person name="Zwiers L.-H."/>
            <person name="Turgeon B."/>
            <person name="Goodwin S."/>
            <person name="Spatafora J."/>
            <person name="Crous P."/>
            <person name="Grigoriev I."/>
        </authorList>
    </citation>
    <scope>NUCLEOTIDE SEQUENCE</scope>
    <source>
        <strain evidence="9">CBS 122367</strain>
    </source>
</reference>
<dbReference type="GO" id="GO:0016020">
    <property type="term" value="C:membrane"/>
    <property type="evidence" value="ECO:0007669"/>
    <property type="project" value="UniProtKB-SubCell"/>
</dbReference>
<feature type="compositionally biased region" description="Basic and acidic residues" evidence="6">
    <location>
        <begin position="356"/>
        <end position="366"/>
    </location>
</feature>
<dbReference type="InterPro" id="IPR049326">
    <property type="entry name" value="Rhodopsin_dom_fungi"/>
</dbReference>
<protein>
    <recommendedName>
        <fullName evidence="8">Rhodopsin domain-containing protein</fullName>
    </recommendedName>
</protein>